<evidence type="ECO:0000256" key="1">
    <source>
        <dbReference type="ARBA" id="ARBA00006471"/>
    </source>
</evidence>
<dbReference type="GeneID" id="30032248"/>
<dbReference type="SUPFAM" id="SSF56047">
    <property type="entry name" value="Ribosomal protein S8"/>
    <property type="match status" value="1"/>
</dbReference>
<dbReference type="RefSeq" id="XP_018712997.1">
    <property type="nucleotide sequence ID" value="XM_018859273.1"/>
</dbReference>
<name>A0A1A0HES4_9ASCO</name>
<dbReference type="InterPro" id="IPR035987">
    <property type="entry name" value="Ribosomal_uS8_sf"/>
</dbReference>
<dbReference type="InterPro" id="IPR000630">
    <property type="entry name" value="Ribosomal_uS8"/>
</dbReference>
<proteinExistence type="inferred from homology"/>
<gene>
    <name evidence="4" type="ORF">METBIDRAFT_87048</name>
</gene>
<dbReference type="OrthoDB" id="409928at2759"/>
<dbReference type="FunFam" id="3.30.1370.30:FF:000006">
    <property type="entry name" value="40S ribosomal protein S8"/>
    <property type="match status" value="1"/>
</dbReference>
<keyword evidence="2 4" id="KW-0689">Ribosomal protein</keyword>
<reference evidence="4 5" key="1">
    <citation type="submission" date="2016-05" db="EMBL/GenBank/DDBJ databases">
        <title>Comparative genomics of biotechnologically important yeasts.</title>
        <authorList>
            <consortium name="DOE Joint Genome Institute"/>
            <person name="Riley R."/>
            <person name="Haridas S."/>
            <person name="Wolfe K.H."/>
            <person name="Lopes M.R."/>
            <person name="Hittinger C.T."/>
            <person name="Goker M."/>
            <person name="Salamov A."/>
            <person name="Wisecaver J."/>
            <person name="Long T.M."/>
            <person name="Aerts A.L."/>
            <person name="Barry K."/>
            <person name="Choi C."/>
            <person name="Clum A."/>
            <person name="Coughlan A.Y."/>
            <person name="Deshpande S."/>
            <person name="Douglass A.P."/>
            <person name="Hanson S.J."/>
            <person name="Klenk H.-P."/>
            <person name="LaButti K."/>
            <person name="Lapidus A."/>
            <person name="Lindquist E."/>
            <person name="Lipzen A."/>
            <person name="Meier-kolthoff J.P."/>
            <person name="Ohm R.A."/>
            <person name="Otillar R.P."/>
            <person name="Pangilinan J."/>
            <person name="Peng Y."/>
            <person name="Rokas A."/>
            <person name="Rosa C.A."/>
            <person name="Scheuner C."/>
            <person name="Sibirny A.A."/>
            <person name="Slot J.C."/>
            <person name="Stielow J.B."/>
            <person name="Sun H."/>
            <person name="Kurtzman C.P."/>
            <person name="Blackwell M."/>
            <person name="Grigoriev I.V."/>
            <person name="Jeffries T.W."/>
        </authorList>
    </citation>
    <scope>NUCLEOTIDE SEQUENCE [LARGE SCALE GENOMIC DNA]</scope>
    <source>
        <strain evidence="4 5">NRRL YB-4993</strain>
    </source>
</reference>
<comment type="caution">
    <text evidence="4">The sequence shown here is derived from an EMBL/GenBank/DDBJ whole genome shotgun (WGS) entry which is preliminary data.</text>
</comment>
<protein>
    <submittedName>
        <fullName evidence="4">Ribosomal protein S8</fullName>
    </submittedName>
</protein>
<dbReference type="GO" id="GO:0006412">
    <property type="term" value="P:translation"/>
    <property type="evidence" value="ECO:0007669"/>
    <property type="project" value="InterPro"/>
</dbReference>
<accession>A0A1A0HES4</accession>
<evidence type="ECO:0000313" key="5">
    <source>
        <dbReference type="Proteomes" id="UP000092555"/>
    </source>
</evidence>
<dbReference type="GO" id="GO:0003735">
    <property type="term" value="F:structural constituent of ribosome"/>
    <property type="evidence" value="ECO:0007669"/>
    <property type="project" value="EnsemblFungi"/>
</dbReference>
<dbReference type="Gene3D" id="3.30.1490.10">
    <property type="match status" value="1"/>
</dbReference>
<keyword evidence="5" id="KW-1185">Reference proteome</keyword>
<dbReference type="Pfam" id="PF00410">
    <property type="entry name" value="Ribosomal_S8"/>
    <property type="match status" value="1"/>
</dbReference>
<sequence length="156" mass="17529">MSLVHLSNFCAHIKNCTNVRLSTTSVPFSRLHLQVALGLYKEGFLSSIQKGSTSGPDQLPVDVTPDNISTRRLWLGLKYRKNMPVIRDMSMVLKPGRKVNMTTTEVKALASGLPVRFIKPLQPAEVMFLRTPNKEIFEIQEAAKKDMEGMVLCRVK</sequence>
<dbReference type="Gene3D" id="3.30.1370.30">
    <property type="match status" value="1"/>
</dbReference>
<evidence type="ECO:0000256" key="2">
    <source>
        <dbReference type="ARBA" id="ARBA00022980"/>
    </source>
</evidence>
<keyword evidence="3" id="KW-0687">Ribonucleoprotein</keyword>
<evidence type="ECO:0000313" key="4">
    <source>
        <dbReference type="EMBL" id="OBA22501.1"/>
    </source>
</evidence>
<dbReference type="GO" id="GO:0005763">
    <property type="term" value="C:mitochondrial small ribosomal subunit"/>
    <property type="evidence" value="ECO:0007669"/>
    <property type="project" value="EnsemblFungi"/>
</dbReference>
<comment type="similarity">
    <text evidence="1">Belongs to the universal ribosomal protein uS8 family.</text>
</comment>
<dbReference type="EMBL" id="LXTC01000002">
    <property type="protein sequence ID" value="OBA22501.1"/>
    <property type="molecule type" value="Genomic_DNA"/>
</dbReference>
<dbReference type="Proteomes" id="UP000092555">
    <property type="component" value="Unassembled WGS sequence"/>
</dbReference>
<dbReference type="AlphaFoldDB" id="A0A1A0HES4"/>
<organism evidence="4 5">
    <name type="scientific">Metschnikowia bicuspidata var. bicuspidata NRRL YB-4993</name>
    <dbReference type="NCBI Taxonomy" id="869754"/>
    <lineage>
        <taxon>Eukaryota</taxon>
        <taxon>Fungi</taxon>
        <taxon>Dikarya</taxon>
        <taxon>Ascomycota</taxon>
        <taxon>Saccharomycotina</taxon>
        <taxon>Pichiomycetes</taxon>
        <taxon>Metschnikowiaceae</taxon>
        <taxon>Metschnikowia</taxon>
    </lineage>
</organism>
<evidence type="ECO:0000256" key="3">
    <source>
        <dbReference type="ARBA" id="ARBA00023274"/>
    </source>
</evidence>
<dbReference type="STRING" id="869754.A0A1A0HES4"/>